<dbReference type="OrthoDB" id="9805728at2"/>
<dbReference type="InterPro" id="IPR050114">
    <property type="entry name" value="UPF0173_UPF0282_UlaG_hydrolase"/>
</dbReference>
<comment type="caution">
    <text evidence="3">The sequence shown here is derived from an EMBL/GenBank/DDBJ whole genome shotgun (WGS) entry which is preliminary data.</text>
</comment>
<evidence type="ECO:0000313" key="4">
    <source>
        <dbReference type="Proteomes" id="UP000240317"/>
    </source>
</evidence>
<protein>
    <submittedName>
        <fullName evidence="3">Zn-dependent hydrolase</fullName>
    </submittedName>
</protein>
<gene>
    <name evidence="3" type="ORF">C8263_06955</name>
</gene>
<feature type="domain" description="Metallo-beta-lactamase" evidence="2">
    <location>
        <begin position="18"/>
        <end position="208"/>
    </location>
</feature>
<dbReference type="InterPro" id="IPR001279">
    <property type="entry name" value="Metallo-B-lactamas"/>
</dbReference>
<dbReference type="InterPro" id="IPR036866">
    <property type="entry name" value="RibonucZ/Hydroxyglut_hydro"/>
</dbReference>
<evidence type="ECO:0000259" key="2">
    <source>
        <dbReference type="Pfam" id="PF12706"/>
    </source>
</evidence>
<keyword evidence="4" id="KW-1185">Reference proteome</keyword>
<organism evidence="3 4">
    <name type="scientific">Deinococcus arcticus</name>
    <dbReference type="NCBI Taxonomy" id="2136176"/>
    <lineage>
        <taxon>Bacteria</taxon>
        <taxon>Thermotogati</taxon>
        <taxon>Deinococcota</taxon>
        <taxon>Deinococci</taxon>
        <taxon>Deinococcales</taxon>
        <taxon>Deinococcaceae</taxon>
        <taxon>Deinococcus</taxon>
    </lineage>
</organism>
<accession>A0A2T3W9E8</accession>
<dbReference type="RefSeq" id="WP_107137403.1">
    <property type="nucleotide sequence ID" value="NZ_PYSV01000005.1"/>
</dbReference>
<reference evidence="3 4" key="1">
    <citation type="submission" date="2018-03" db="EMBL/GenBank/DDBJ databases">
        <title>Draft genome of Deinococcus sp. OD32.</title>
        <authorList>
            <person name="Wang X.-P."/>
            <person name="Du Z.-J."/>
        </authorList>
    </citation>
    <scope>NUCLEOTIDE SEQUENCE [LARGE SCALE GENOMIC DNA]</scope>
    <source>
        <strain evidence="3 4">OD32</strain>
    </source>
</reference>
<evidence type="ECO:0000256" key="1">
    <source>
        <dbReference type="ARBA" id="ARBA00022801"/>
    </source>
</evidence>
<dbReference type="Gene3D" id="3.60.15.10">
    <property type="entry name" value="Ribonuclease Z/Hydroxyacylglutathione hydrolase-like"/>
    <property type="match status" value="1"/>
</dbReference>
<dbReference type="PANTHER" id="PTHR43546">
    <property type="entry name" value="UPF0173 METAL-DEPENDENT HYDROLASE MJ1163-RELATED"/>
    <property type="match status" value="1"/>
</dbReference>
<dbReference type="GO" id="GO:0016787">
    <property type="term" value="F:hydrolase activity"/>
    <property type="evidence" value="ECO:0007669"/>
    <property type="project" value="UniProtKB-KW"/>
</dbReference>
<dbReference type="Proteomes" id="UP000240317">
    <property type="component" value="Unassembled WGS sequence"/>
</dbReference>
<keyword evidence="1 3" id="KW-0378">Hydrolase</keyword>
<dbReference type="AlphaFoldDB" id="A0A2T3W9E8"/>
<dbReference type="PANTHER" id="PTHR43546:SF9">
    <property type="entry name" value="L-ASCORBATE-6-PHOSPHATE LACTONASE ULAG-RELATED"/>
    <property type="match status" value="1"/>
</dbReference>
<dbReference type="SUPFAM" id="SSF56281">
    <property type="entry name" value="Metallo-hydrolase/oxidoreductase"/>
    <property type="match status" value="1"/>
</dbReference>
<name>A0A2T3W9E8_9DEIO</name>
<proteinExistence type="predicted"/>
<dbReference type="Pfam" id="PF12706">
    <property type="entry name" value="Lactamase_B_2"/>
    <property type="match status" value="1"/>
</dbReference>
<sequence length="247" mass="26267">MRVQLIRNATLRLTYAGHTLLVDPFLADIHTQPSLAGRSLNPTVALPLPADEVVRGAELALVSHLHLDHIDLTPPRLPPHLPLLAQPGDVAALRAAGFTAVQGLDRDTIWSSIHLSRTGGTHGTGRVGQAMGEVSGFVLRAPGEPTLYLAGDTIWTDEVRAQIETHAPDVIVTHSGGARLQDTLIIMDTAQTLALAAAAPQATVVAVHLDAYDHMTVTRQTLRAAAQQAGLGRRLLVPGDGETLEWP</sequence>
<dbReference type="EMBL" id="PYSV01000005">
    <property type="protein sequence ID" value="PTA68529.1"/>
    <property type="molecule type" value="Genomic_DNA"/>
</dbReference>
<evidence type="ECO:0000313" key="3">
    <source>
        <dbReference type="EMBL" id="PTA68529.1"/>
    </source>
</evidence>